<evidence type="ECO:0000313" key="5">
    <source>
        <dbReference type="EMBL" id="MCH8616432.1"/>
    </source>
</evidence>
<evidence type="ECO:0000256" key="3">
    <source>
        <dbReference type="ARBA" id="ARBA00022723"/>
    </source>
</evidence>
<dbReference type="InterPro" id="IPR013785">
    <property type="entry name" value="Aldolase_TIM"/>
</dbReference>
<keyword evidence="3" id="KW-0479">Metal-binding</keyword>
<comment type="caution">
    <text evidence="5">The sequence shown here is derived from an EMBL/GenBank/DDBJ whole genome shotgun (WGS) entry which is preliminary data.</text>
</comment>
<name>A0ABS9VN78_9SPHN</name>
<gene>
    <name evidence="5" type="ORF">LZ016_10010</name>
</gene>
<dbReference type="Proteomes" id="UP001203058">
    <property type="component" value="Unassembled WGS sequence"/>
</dbReference>
<evidence type="ECO:0000313" key="6">
    <source>
        <dbReference type="Proteomes" id="UP001203058"/>
    </source>
</evidence>
<dbReference type="RefSeq" id="WP_241447231.1">
    <property type="nucleotide sequence ID" value="NZ_JAKZHW010000001.1"/>
</dbReference>
<keyword evidence="2" id="KW-0808">Transferase</keyword>
<evidence type="ECO:0000256" key="2">
    <source>
        <dbReference type="ARBA" id="ARBA00022679"/>
    </source>
</evidence>
<evidence type="ECO:0000256" key="1">
    <source>
        <dbReference type="ARBA" id="ARBA00001947"/>
    </source>
</evidence>
<dbReference type="InterPro" id="IPR008567">
    <property type="entry name" value="BKACE"/>
</dbReference>
<dbReference type="EMBL" id="JAKZHW010000001">
    <property type="protein sequence ID" value="MCH8616432.1"/>
    <property type="molecule type" value="Genomic_DNA"/>
</dbReference>
<accession>A0ABS9VN78</accession>
<reference evidence="5 6" key="1">
    <citation type="submission" date="2022-03" db="EMBL/GenBank/DDBJ databases">
        <authorList>
            <person name="Jo J.-H."/>
            <person name="Im W.-T."/>
        </authorList>
    </citation>
    <scope>NUCLEOTIDE SEQUENCE [LARGE SCALE GENOMIC DNA]</scope>
    <source>
        <strain evidence="5 6">SM33</strain>
    </source>
</reference>
<keyword evidence="6" id="KW-1185">Reference proteome</keyword>
<proteinExistence type="predicted"/>
<evidence type="ECO:0000256" key="4">
    <source>
        <dbReference type="ARBA" id="ARBA00022833"/>
    </source>
</evidence>
<dbReference type="Pfam" id="PF05853">
    <property type="entry name" value="BKACE"/>
    <property type="match status" value="1"/>
</dbReference>
<dbReference type="PANTHER" id="PTHR37418:SF2">
    <property type="entry name" value="3-KETO-5-AMINOHEXANOATE CLEAVAGE ENZYME"/>
    <property type="match status" value="1"/>
</dbReference>
<sequence length="350" mass="39136">MQFMDDSLLPENQDPLVIQVAPYAPSFFPRDSDDIPLTMAEQVQKAVDCYNAGATLLHVHVREPDTGKGSKRLEMFNEMLDRLRTAVPGMILQVGGSISFAPKDEGEAAKWLSDDTRHMLAELNPKPDQVTIAINTNQMNVMELITDEDAAGTSMGEPDYRHAYTEMYYESGPGFVKEHLKRLVGAGIQPHFMIGSIKDLETVERIVRQGQYMGPYVLNWVSIGGGHDGPNPRNLMEFINRVPQNAVLTVEGLMRHVYPLCTMGIAMGLHVRVGQEDNLYGRRGERATSVQQIEKMVKISNELWRPVATAEQAREIYKIGTFYSSIDETLEKNGWLPNRKSAAAAQRQAA</sequence>
<keyword evidence="4" id="KW-0862">Zinc</keyword>
<dbReference type="Gene3D" id="3.20.20.70">
    <property type="entry name" value="Aldolase class I"/>
    <property type="match status" value="1"/>
</dbReference>
<protein>
    <submittedName>
        <fullName evidence="5">3-keto-5-aminohexanoate cleavage protein</fullName>
    </submittedName>
</protein>
<organism evidence="5 6">
    <name type="scientific">Sphingomonas telluris</name>
    <dbReference type="NCBI Taxonomy" id="2907998"/>
    <lineage>
        <taxon>Bacteria</taxon>
        <taxon>Pseudomonadati</taxon>
        <taxon>Pseudomonadota</taxon>
        <taxon>Alphaproteobacteria</taxon>
        <taxon>Sphingomonadales</taxon>
        <taxon>Sphingomonadaceae</taxon>
        <taxon>Sphingomonas</taxon>
    </lineage>
</organism>
<dbReference type="PANTHER" id="PTHR37418">
    <property type="entry name" value="3-KETO-5-AMINOHEXANOATE CLEAVAGE ENZYME-RELATED"/>
    <property type="match status" value="1"/>
</dbReference>
<comment type="cofactor">
    <cofactor evidence="1">
        <name>Zn(2+)</name>
        <dbReference type="ChEBI" id="CHEBI:29105"/>
    </cofactor>
</comment>